<dbReference type="OrthoDB" id="2679622at2"/>
<reference evidence="1 2" key="1">
    <citation type="journal article" date="2005" name="Int. J. Syst. Evol. Microbiol.">
        <title>Bacillus litoralis sp. nov., isolated from a tidal flat of the Yellow Sea in Korea.</title>
        <authorList>
            <person name="Yoon J.H."/>
            <person name="Oh T.K."/>
        </authorList>
    </citation>
    <scope>NUCLEOTIDE SEQUENCE [LARGE SCALE GENOMIC DNA]</scope>
    <source>
        <strain evidence="1 2">SW-211</strain>
    </source>
</reference>
<keyword evidence="2" id="KW-1185">Reference proteome</keyword>
<name>A0A5C6W8D9_9BACI</name>
<dbReference type="InterPro" id="IPR019688">
    <property type="entry name" value="DUF2533"/>
</dbReference>
<dbReference type="EMBL" id="VOQF01000001">
    <property type="protein sequence ID" value="TXC93225.1"/>
    <property type="molecule type" value="Genomic_DNA"/>
</dbReference>
<dbReference type="AlphaFoldDB" id="A0A5C6W8D9"/>
<dbReference type="Pfam" id="PF10752">
    <property type="entry name" value="DUF2533"/>
    <property type="match status" value="1"/>
</dbReference>
<protein>
    <submittedName>
        <fullName evidence="1">DUF2533 family protein</fullName>
    </submittedName>
</protein>
<evidence type="ECO:0000313" key="2">
    <source>
        <dbReference type="Proteomes" id="UP000321363"/>
    </source>
</evidence>
<comment type="caution">
    <text evidence="1">The sequence shown here is derived from an EMBL/GenBank/DDBJ whole genome shotgun (WGS) entry which is preliminary data.</text>
</comment>
<dbReference type="Proteomes" id="UP000321363">
    <property type="component" value="Unassembled WGS sequence"/>
</dbReference>
<evidence type="ECO:0000313" key="1">
    <source>
        <dbReference type="EMBL" id="TXC93225.1"/>
    </source>
</evidence>
<accession>A0A5C6W8D9</accession>
<gene>
    <name evidence="1" type="ORF">FS935_03250</name>
</gene>
<sequence length="88" mass="10076">MSNVHEAITKHSNSQHQHVQTFLKLEAKRETLIEEAVFCCVNALPFEVDKINEVTAEINYLASKGIVPTRKSVTKQMVKEYVVRKYGK</sequence>
<dbReference type="RefSeq" id="WP_146946084.1">
    <property type="nucleotide sequence ID" value="NZ_VOQF01000001.1"/>
</dbReference>
<proteinExistence type="predicted"/>
<organism evidence="1 2">
    <name type="scientific">Metabacillus litoralis</name>
    <dbReference type="NCBI Taxonomy" id="152268"/>
    <lineage>
        <taxon>Bacteria</taxon>
        <taxon>Bacillati</taxon>
        <taxon>Bacillota</taxon>
        <taxon>Bacilli</taxon>
        <taxon>Bacillales</taxon>
        <taxon>Bacillaceae</taxon>
        <taxon>Metabacillus</taxon>
    </lineage>
</organism>